<keyword evidence="3" id="KW-1185">Reference proteome</keyword>
<sequence length="422" mass="46760">MFTGMDLGESVALHPLKVSNVKSVHTNKMKNAYAVSEFVEAKLKIGDNEKMVAKNNLKAHEFKEQLSWCAKYTSATNGISVDMLSFKDCMLTRLTTLVKDLSDIMEEVSGGLAALSSQIAEFLACLNGDDAKNVEIDWAVKMRIRPPEFETSICDVKYHVSLENDDRLPLKCRFPHEIGRSQVPRRQQVGSGSAAAPTEKPQIPQSPRFYAGGSSSGKKNFFKGKGKQFKRSGTGSSSSSSESKQLRAGQKSDVYCTKCGGRHITEQCIGVFGICRIYNQPGHFVRICPQRGSGSSQNTGTSRSIPPPERQASSVHSFQPQYKLLLQCLQSKIHLAAILDSNKFTGLNYQDWLRNLKIVLASEKLLYTLEKTPPKEAPADASPEELAKLDKWWCQASCSKQNKNTKTHAEAIKKRVKFSLLS</sequence>
<dbReference type="EMBL" id="KQ996465">
    <property type="protein sequence ID" value="KZV44934.1"/>
    <property type="molecule type" value="Genomic_DNA"/>
</dbReference>
<accession>A0A2Z7CK53</accession>
<evidence type="ECO:0000256" key="1">
    <source>
        <dbReference type="SAM" id="MobiDB-lite"/>
    </source>
</evidence>
<feature type="compositionally biased region" description="Basic residues" evidence="1">
    <location>
        <begin position="220"/>
        <end position="230"/>
    </location>
</feature>
<dbReference type="OrthoDB" id="903879at2759"/>
<feature type="region of interest" description="Disordered" evidence="1">
    <location>
        <begin position="289"/>
        <end position="313"/>
    </location>
</feature>
<dbReference type="Proteomes" id="UP000250235">
    <property type="component" value="Unassembled WGS sequence"/>
</dbReference>
<evidence type="ECO:0000313" key="3">
    <source>
        <dbReference type="Proteomes" id="UP000250235"/>
    </source>
</evidence>
<dbReference type="AlphaFoldDB" id="A0A2Z7CK53"/>
<feature type="compositionally biased region" description="Polar residues" evidence="1">
    <location>
        <begin position="292"/>
        <end position="304"/>
    </location>
</feature>
<reference evidence="2 3" key="1">
    <citation type="journal article" date="2015" name="Proc. Natl. Acad. Sci. U.S.A.">
        <title>The resurrection genome of Boea hygrometrica: A blueprint for survival of dehydration.</title>
        <authorList>
            <person name="Xiao L."/>
            <person name="Yang G."/>
            <person name="Zhang L."/>
            <person name="Yang X."/>
            <person name="Zhao S."/>
            <person name="Ji Z."/>
            <person name="Zhou Q."/>
            <person name="Hu M."/>
            <person name="Wang Y."/>
            <person name="Chen M."/>
            <person name="Xu Y."/>
            <person name="Jin H."/>
            <person name="Xiao X."/>
            <person name="Hu G."/>
            <person name="Bao F."/>
            <person name="Hu Y."/>
            <person name="Wan P."/>
            <person name="Li L."/>
            <person name="Deng X."/>
            <person name="Kuang T."/>
            <person name="Xiang C."/>
            <person name="Zhu J.K."/>
            <person name="Oliver M.J."/>
            <person name="He Y."/>
        </authorList>
    </citation>
    <scope>NUCLEOTIDE SEQUENCE [LARGE SCALE GENOMIC DNA]</scope>
    <source>
        <strain evidence="3">cv. XS01</strain>
    </source>
</reference>
<feature type="region of interest" description="Disordered" evidence="1">
    <location>
        <begin position="181"/>
        <end position="245"/>
    </location>
</feature>
<proteinExistence type="predicted"/>
<name>A0A2Z7CK53_9LAMI</name>
<evidence type="ECO:0000313" key="2">
    <source>
        <dbReference type="EMBL" id="KZV44934.1"/>
    </source>
</evidence>
<gene>
    <name evidence="2" type="ORF">F511_15430</name>
</gene>
<organism evidence="2 3">
    <name type="scientific">Dorcoceras hygrometricum</name>
    <dbReference type="NCBI Taxonomy" id="472368"/>
    <lineage>
        <taxon>Eukaryota</taxon>
        <taxon>Viridiplantae</taxon>
        <taxon>Streptophyta</taxon>
        <taxon>Embryophyta</taxon>
        <taxon>Tracheophyta</taxon>
        <taxon>Spermatophyta</taxon>
        <taxon>Magnoliopsida</taxon>
        <taxon>eudicotyledons</taxon>
        <taxon>Gunneridae</taxon>
        <taxon>Pentapetalae</taxon>
        <taxon>asterids</taxon>
        <taxon>lamiids</taxon>
        <taxon>Lamiales</taxon>
        <taxon>Gesneriaceae</taxon>
        <taxon>Didymocarpoideae</taxon>
        <taxon>Trichosporeae</taxon>
        <taxon>Loxocarpinae</taxon>
        <taxon>Dorcoceras</taxon>
    </lineage>
</organism>
<feature type="compositionally biased region" description="Low complexity" evidence="1">
    <location>
        <begin position="231"/>
        <end position="243"/>
    </location>
</feature>
<protein>
    <submittedName>
        <fullName evidence="2">Uncharacterized protein</fullName>
    </submittedName>
</protein>